<dbReference type="AlphaFoldDB" id="A0A165PH73"/>
<feature type="transmembrane region" description="Helical" evidence="2">
    <location>
        <begin position="37"/>
        <end position="59"/>
    </location>
</feature>
<evidence type="ECO:0000313" key="4">
    <source>
        <dbReference type="Proteomes" id="UP000076761"/>
    </source>
</evidence>
<gene>
    <name evidence="3" type="ORF">NEOLEDRAFT_1181970</name>
</gene>
<reference evidence="3 4" key="1">
    <citation type="journal article" date="2016" name="Mol. Biol. Evol.">
        <title>Comparative Genomics of Early-Diverging Mushroom-Forming Fungi Provides Insights into the Origins of Lignocellulose Decay Capabilities.</title>
        <authorList>
            <person name="Nagy L.G."/>
            <person name="Riley R."/>
            <person name="Tritt A."/>
            <person name="Adam C."/>
            <person name="Daum C."/>
            <person name="Floudas D."/>
            <person name="Sun H."/>
            <person name="Yadav J.S."/>
            <person name="Pangilinan J."/>
            <person name="Larsson K.H."/>
            <person name="Matsuura K."/>
            <person name="Barry K."/>
            <person name="Labutti K."/>
            <person name="Kuo R."/>
            <person name="Ohm R.A."/>
            <person name="Bhattacharya S.S."/>
            <person name="Shirouzu T."/>
            <person name="Yoshinaga Y."/>
            <person name="Martin F.M."/>
            <person name="Grigoriev I.V."/>
            <person name="Hibbett D.S."/>
        </authorList>
    </citation>
    <scope>NUCLEOTIDE SEQUENCE [LARGE SCALE GENOMIC DNA]</scope>
    <source>
        <strain evidence="3 4">HHB14362 ss-1</strain>
    </source>
</reference>
<dbReference type="Proteomes" id="UP000076761">
    <property type="component" value="Unassembled WGS sequence"/>
</dbReference>
<feature type="compositionally biased region" description="Low complexity" evidence="1">
    <location>
        <begin position="123"/>
        <end position="134"/>
    </location>
</feature>
<keyword evidence="4" id="KW-1185">Reference proteome</keyword>
<keyword evidence="2" id="KW-0812">Transmembrane</keyword>
<dbReference type="OrthoDB" id="2653987at2759"/>
<evidence type="ECO:0000313" key="3">
    <source>
        <dbReference type="EMBL" id="KZT21038.1"/>
    </source>
</evidence>
<keyword evidence="2" id="KW-0472">Membrane</keyword>
<organism evidence="3 4">
    <name type="scientific">Neolentinus lepideus HHB14362 ss-1</name>
    <dbReference type="NCBI Taxonomy" id="1314782"/>
    <lineage>
        <taxon>Eukaryota</taxon>
        <taxon>Fungi</taxon>
        <taxon>Dikarya</taxon>
        <taxon>Basidiomycota</taxon>
        <taxon>Agaricomycotina</taxon>
        <taxon>Agaricomycetes</taxon>
        <taxon>Gloeophyllales</taxon>
        <taxon>Gloeophyllaceae</taxon>
        <taxon>Neolentinus</taxon>
    </lineage>
</organism>
<feature type="transmembrane region" description="Helical" evidence="2">
    <location>
        <begin position="71"/>
        <end position="93"/>
    </location>
</feature>
<feature type="transmembrane region" description="Helical" evidence="2">
    <location>
        <begin position="198"/>
        <end position="218"/>
    </location>
</feature>
<dbReference type="InParanoid" id="A0A165PH73"/>
<evidence type="ECO:0000256" key="1">
    <source>
        <dbReference type="SAM" id="MobiDB-lite"/>
    </source>
</evidence>
<accession>A0A165PH73</accession>
<evidence type="ECO:0008006" key="5">
    <source>
        <dbReference type="Google" id="ProtNLM"/>
    </source>
</evidence>
<dbReference type="EMBL" id="KV425611">
    <property type="protein sequence ID" value="KZT21038.1"/>
    <property type="molecule type" value="Genomic_DNA"/>
</dbReference>
<name>A0A165PH73_9AGAM</name>
<proteinExistence type="predicted"/>
<keyword evidence="2" id="KW-1133">Transmembrane helix</keyword>
<protein>
    <recommendedName>
        <fullName evidence="5">Transmembrane protein</fullName>
    </recommendedName>
</protein>
<dbReference type="STRING" id="1314782.A0A165PH73"/>
<feature type="region of interest" description="Disordered" evidence="1">
    <location>
        <begin position="113"/>
        <end position="134"/>
    </location>
</feature>
<evidence type="ECO:0000256" key="2">
    <source>
        <dbReference type="SAM" id="Phobius"/>
    </source>
</evidence>
<feature type="transmembrane region" description="Helical" evidence="2">
    <location>
        <begin position="164"/>
        <end position="192"/>
    </location>
</feature>
<sequence length="219" mass="23286">MFGPFVNFARFNAADAASDDDQAVLQVVSIWLNRLQLISVVTTFFAGMDGTFLGFTAPFTADKDVSDTSQLVHASLAGALVFHLFAAIISYIASFALIRFQLVDAEGNEVTQSAPPGLPKAEAIPPSASTSTTSSRIRVSQVRLLPFSLSPRPSRPHPQPPIPLLLWVHTVCIALSSLGFVLAVLGVMSYVWTALASAVKIFTTVCLGVSFAALGSVLF</sequence>